<gene>
    <name evidence="2" type="ORF">PBAH0796_LOCUS671</name>
</gene>
<accession>A0A7S0F882</accession>
<sequence length="278" mass="31180">MYVANDFQRTLWQFSGHEDIKTWMHNRRGLFPGLHSLLAFAIFGIPVIGGIELGTDSSVLYWIGWHTWFVLVVPLLLVASHLMHVVSGRPQFNAMLLSTVIPALIVICIGYSVTIPIGGITDRLFSSDCTTYSDKTYLDSAYKVAANIWKACVAREVNETGRSVQAVKFSMIVNDCDEYQAVVGNPAEYNKWRVQWRYLRELETRQACSGWCDVGQESLWTTDHEPKDLCSTTVGGILDTAVKRLASRMLVSGLIALVVSLIVLVAVQEYMIRLGVEW</sequence>
<dbReference type="EMBL" id="HBEG01001397">
    <property type="protein sequence ID" value="CAD8344933.1"/>
    <property type="molecule type" value="Transcribed_RNA"/>
</dbReference>
<organism evidence="2">
    <name type="scientific">Pyrodinium bahamense</name>
    <dbReference type="NCBI Taxonomy" id="73915"/>
    <lineage>
        <taxon>Eukaryota</taxon>
        <taxon>Sar</taxon>
        <taxon>Alveolata</taxon>
        <taxon>Dinophyceae</taxon>
        <taxon>Gonyaulacales</taxon>
        <taxon>Pyrocystaceae</taxon>
        <taxon>Pyrodinium</taxon>
    </lineage>
</organism>
<reference evidence="2" key="1">
    <citation type="submission" date="2021-01" db="EMBL/GenBank/DDBJ databases">
        <authorList>
            <person name="Corre E."/>
            <person name="Pelletier E."/>
            <person name="Niang G."/>
            <person name="Scheremetjew M."/>
            <person name="Finn R."/>
            <person name="Kale V."/>
            <person name="Holt S."/>
            <person name="Cochrane G."/>
            <person name="Meng A."/>
            <person name="Brown T."/>
            <person name="Cohen L."/>
        </authorList>
    </citation>
    <scope>NUCLEOTIDE SEQUENCE</scope>
    <source>
        <strain evidence="2">Pbaha01</strain>
    </source>
</reference>
<name>A0A7S0F882_9DINO</name>
<keyword evidence="1" id="KW-1133">Transmembrane helix</keyword>
<evidence type="ECO:0000256" key="1">
    <source>
        <dbReference type="SAM" id="Phobius"/>
    </source>
</evidence>
<feature type="transmembrane region" description="Helical" evidence="1">
    <location>
        <begin position="63"/>
        <end position="82"/>
    </location>
</feature>
<feature type="transmembrane region" description="Helical" evidence="1">
    <location>
        <begin position="30"/>
        <end position="51"/>
    </location>
</feature>
<dbReference type="AlphaFoldDB" id="A0A7S0F882"/>
<proteinExistence type="predicted"/>
<keyword evidence="1" id="KW-0472">Membrane</keyword>
<evidence type="ECO:0000313" key="2">
    <source>
        <dbReference type="EMBL" id="CAD8344933.1"/>
    </source>
</evidence>
<keyword evidence="1" id="KW-0812">Transmembrane</keyword>
<feature type="transmembrane region" description="Helical" evidence="1">
    <location>
        <begin position="94"/>
        <end position="117"/>
    </location>
</feature>
<feature type="transmembrane region" description="Helical" evidence="1">
    <location>
        <begin position="249"/>
        <end position="267"/>
    </location>
</feature>
<protein>
    <submittedName>
        <fullName evidence="2">Uncharacterized protein</fullName>
    </submittedName>
</protein>